<dbReference type="eggNOG" id="COG3172">
    <property type="taxonomic scope" value="Bacteria"/>
</dbReference>
<evidence type="ECO:0000259" key="1">
    <source>
        <dbReference type="Pfam" id="PF13521"/>
    </source>
</evidence>
<dbReference type="SUPFAM" id="SSF52540">
    <property type="entry name" value="P-loop containing nucleoside triphosphate hydrolases"/>
    <property type="match status" value="1"/>
</dbReference>
<sequence>MILKIALTGPESTGKTTLAEQLAQHYNTLWIPERARTYLAELKKPYKEKDLLEIARQQMAMEDELTPQANGLLFCDTELLVIKIWSQVKYGHVHPWIVEELQKKRYDHYLLLSPDLAWEPDPQREHPHLREQMFRLYQGELKFLKRPYSIIQGEGEERLQAAVKAVDKLLKTAKK</sequence>
<protein>
    <submittedName>
        <fullName evidence="2">Trifunctional NAD biosynthesis/regulator protein NadR</fullName>
    </submittedName>
</protein>
<dbReference type="InterPro" id="IPR027417">
    <property type="entry name" value="P-loop_NTPase"/>
</dbReference>
<accession>M7N611</accession>
<dbReference type="InterPro" id="IPR052735">
    <property type="entry name" value="NAD_biosynth-regulator"/>
</dbReference>
<dbReference type="Gene3D" id="3.40.50.300">
    <property type="entry name" value="P-loop containing nucleotide triphosphate hydrolases"/>
    <property type="match status" value="1"/>
</dbReference>
<dbReference type="PANTHER" id="PTHR37512">
    <property type="entry name" value="TRIFUNCTIONAL NAD BIOSYNTHESIS/REGULATOR PROTEIN NADR"/>
    <property type="match status" value="1"/>
</dbReference>
<feature type="domain" description="NadR/Ttd14 AAA" evidence="1">
    <location>
        <begin position="4"/>
        <end position="158"/>
    </location>
</feature>
<dbReference type="Proteomes" id="UP000011910">
    <property type="component" value="Unassembled WGS sequence"/>
</dbReference>
<dbReference type="InterPro" id="IPR038727">
    <property type="entry name" value="NadR/Ttd14_AAA_dom"/>
</dbReference>
<reference evidence="2 3" key="1">
    <citation type="journal article" date="2013" name="Genome Announc.">
        <title>Draft Genome Sequence of Cesiribacter andamanensis Strain AMV16T, Isolated from a Soil Sample from a Mud Volcano in the Andaman Islands, India.</title>
        <authorList>
            <person name="Shivaji S."/>
            <person name="Ara S."/>
            <person name="Begum Z."/>
            <person name="Srinivas T.N."/>
            <person name="Singh A."/>
            <person name="Kumar Pinnaka A."/>
        </authorList>
    </citation>
    <scope>NUCLEOTIDE SEQUENCE [LARGE SCALE GENOMIC DNA]</scope>
    <source>
        <strain evidence="2 3">AMV16</strain>
    </source>
</reference>
<dbReference type="STRING" id="1279009.ADICEAN_02215"/>
<name>M7N611_9BACT</name>
<comment type="caution">
    <text evidence="2">The sequence shown here is derived from an EMBL/GenBank/DDBJ whole genome shotgun (WGS) entry which is preliminary data.</text>
</comment>
<dbReference type="PANTHER" id="PTHR37512:SF1">
    <property type="entry name" value="NADR_TTD14 AAA DOMAIN-CONTAINING PROTEIN"/>
    <property type="match status" value="1"/>
</dbReference>
<dbReference type="AlphaFoldDB" id="M7N611"/>
<proteinExistence type="predicted"/>
<gene>
    <name evidence="2" type="primary">nadR</name>
    <name evidence="2" type="ORF">ADICEAN_02215</name>
</gene>
<evidence type="ECO:0000313" key="2">
    <source>
        <dbReference type="EMBL" id="EMR02676.1"/>
    </source>
</evidence>
<dbReference type="Pfam" id="PF13521">
    <property type="entry name" value="AAA_28"/>
    <property type="match status" value="1"/>
</dbReference>
<dbReference type="RefSeq" id="WP_009195608.1">
    <property type="nucleotide sequence ID" value="NZ_AODQ01000050.1"/>
</dbReference>
<keyword evidence="3" id="KW-1185">Reference proteome</keyword>
<organism evidence="2 3">
    <name type="scientific">Cesiribacter andamanensis AMV16</name>
    <dbReference type="NCBI Taxonomy" id="1279009"/>
    <lineage>
        <taxon>Bacteria</taxon>
        <taxon>Pseudomonadati</taxon>
        <taxon>Bacteroidota</taxon>
        <taxon>Cytophagia</taxon>
        <taxon>Cytophagales</taxon>
        <taxon>Cesiribacteraceae</taxon>
        <taxon>Cesiribacter</taxon>
    </lineage>
</organism>
<dbReference type="EMBL" id="AODQ01000050">
    <property type="protein sequence ID" value="EMR02676.1"/>
    <property type="molecule type" value="Genomic_DNA"/>
</dbReference>
<evidence type="ECO:0000313" key="3">
    <source>
        <dbReference type="Proteomes" id="UP000011910"/>
    </source>
</evidence>